<feature type="non-terminal residue" evidence="1">
    <location>
        <position position="1"/>
    </location>
</feature>
<dbReference type="HOGENOM" id="CLU_630052_0_0_1"/>
<dbReference type="OrthoDB" id="10254945at2759"/>
<dbReference type="Proteomes" id="UP000053841">
    <property type="component" value="Unassembled WGS sequence"/>
</dbReference>
<proteinExistence type="predicted"/>
<dbReference type="RefSeq" id="XP_007713530.1">
    <property type="nucleotide sequence ID" value="XM_007715340.1"/>
</dbReference>
<dbReference type="STRING" id="930089.W6Y2P4"/>
<feature type="non-terminal residue" evidence="1">
    <location>
        <position position="380"/>
    </location>
</feature>
<dbReference type="AlphaFoldDB" id="W6Y2P4"/>
<dbReference type="GeneID" id="19150862"/>
<evidence type="ECO:0000313" key="2">
    <source>
        <dbReference type="Proteomes" id="UP000053841"/>
    </source>
</evidence>
<dbReference type="KEGG" id="bze:COCCADRAFT_76768"/>
<gene>
    <name evidence="1" type="ORF">COCCADRAFT_76768</name>
</gene>
<accession>W6Y2P4</accession>
<name>W6Y2P4_COCC2</name>
<organism evidence="1 2">
    <name type="scientific">Cochliobolus carbonum (strain 26-R-13)</name>
    <name type="common">Maize leaf spot fungus</name>
    <name type="synonym">Bipolaris zeicola</name>
    <dbReference type="NCBI Taxonomy" id="930089"/>
    <lineage>
        <taxon>Eukaryota</taxon>
        <taxon>Fungi</taxon>
        <taxon>Dikarya</taxon>
        <taxon>Ascomycota</taxon>
        <taxon>Pezizomycotina</taxon>
        <taxon>Dothideomycetes</taxon>
        <taxon>Pleosporomycetidae</taxon>
        <taxon>Pleosporales</taxon>
        <taxon>Pleosporineae</taxon>
        <taxon>Pleosporaceae</taxon>
        <taxon>Bipolaris</taxon>
    </lineage>
</organism>
<keyword evidence="2" id="KW-1185">Reference proteome</keyword>
<evidence type="ECO:0000313" key="1">
    <source>
        <dbReference type="EMBL" id="EUC32173.1"/>
    </source>
</evidence>
<dbReference type="EMBL" id="KI964640">
    <property type="protein sequence ID" value="EUC32173.1"/>
    <property type="molecule type" value="Genomic_DNA"/>
</dbReference>
<sequence>NADVGADLDYLPALQSPRITSGDIPYGWRGKLSRIIRLPKIDLDNNIHPLFQSRRWPDLKREDYTLLLPALRIATKLMTEPAILKWWKHTLFGRVEVDKFRRRYLANTPYESSDDADSELHVFFTKKLPYVLEIGFENLDKSMARIDGCAFGSTAAYIRFRHSLILAAAYPFFDTPRIILHTQYLFSLKYLLSHGGSAHELKTLYLQLAITLCHELAHIVWQYRLSREVKPWAPETDSIEPLHQASEHLAELGHSWELYVFGGSIWTLDRPGFFTTFYKPHNLGAAALSFSKMCVVVPYWWVDMWSSTGIWDHFEDLYRQGELRLPGMWESGYALCQEKTDKGTASGWTLYKRNVALMDVCRKPELSVFHLWHTVRPMVQ</sequence>
<reference evidence="1 2" key="1">
    <citation type="journal article" date="2013" name="PLoS Genet.">
        <title>Comparative genome structure, secondary metabolite, and effector coding capacity across Cochliobolus pathogens.</title>
        <authorList>
            <person name="Condon B.J."/>
            <person name="Leng Y."/>
            <person name="Wu D."/>
            <person name="Bushley K.E."/>
            <person name="Ohm R.A."/>
            <person name="Otillar R."/>
            <person name="Martin J."/>
            <person name="Schackwitz W."/>
            <person name="Grimwood J."/>
            <person name="MohdZainudin N."/>
            <person name="Xue C."/>
            <person name="Wang R."/>
            <person name="Manning V.A."/>
            <person name="Dhillon B."/>
            <person name="Tu Z.J."/>
            <person name="Steffenson B.J."/>
            <person name="Salamov A."/>
            <person name="Sun H."/>
            <person name="Lowry S."/>
            <person name="LaButti K."/>
            <person name="Han J."/>
            <person name="Copeland A."/>
            <person name="Lindquist E."/>
            <person name="Barry K."/>
            <person name="Schmutz J."/>
            <person name="Baker S.E."/>
            <person name="Ciuffetti L.M."/>
            <person name="Grigoriev I.V."/>
            <person name="Zhong S."/>
            <person name="Turgeon B.G."/>
        </authorList>
    </citation>
    <scope>NUCLEOTIDE SEQUENCE [LARGE SCALE GENOMIC DNA]</scope>
    <source>
        <strain evidence="1 2">26-R-13</strain>
    </source>
</reference>
<protein>
    <submittedName>
        <fullName evidence="1">Uncharacterized protein</fullName>
    </submittedName>
</protein>
<dbReference type="eggNOG" id="ENOG502TDC1">
    <property type="taxonomic scope" value="Eukaryota"/>
</dbReference>